<evidence type="ECO:0000256" key="2">
    <source>
        <dbReference type="SAM" id="Phobius"/>
    </source>
</evidence>
<gene>
    <name evidence="4" type="ORF">ANCCEY_02928</name>
</gene>
<keyword evidence="2" id="KW-0812">Transmembrane</keyword>
<sequence length="920" mass="104735">MKPGKAGIRRDNHGCLTDLDYADDVALLAKSDSNVQEATSSLNQEATRIGLRISAEKSKVMKIGIEHTPINIDVGTTQLENVTKFTYLGSTLSYDGDADTDIRTRIAKAAAVFRRLQRLWATTSISNNIKIRLYLSIVVPTAIYASETWKMSARAIKKINGFHLGCLRRIMKIRYVDHVNNEEVLRRSNTTSRNVTIAQRRLRLAGHILRMPQQRIPHGAMSWIPPTGKRPRGRPRNTWLRTKYLTPISTSFPKNSGTGDQLHLLLNERIWKNAFNRNPKKEDQGGQTKWSTFVGYLQFAYEKSRVHYLFPIILLFAYSLLGGLIFWSIERSHEEVILMDKSNFIDALKEELLNVVIRVHDRLSEYNRAYAWVAPNAKTQVSHEFQTVYWYTLSIFYLTENETHKAMALRPQNAESMWRQHFESNFGRIYALRNYTDQLALRCWEIGVEGAYMGWQRPLYKKKINESMSDYNIAVGLDNVLTPVWTFWNAMFLAGFERTSVTTYTTIGYGNITAKTRLGKLAAMVYAVIGIPLVLMILHKLGRFFLLALEHVWDFVMRGAEYLCFVSSGSRLKLSEEERISEMPLLLAIGDVTPTKSEDMFIIFGLIMIGLSLVSMCINVIQLKLEKLFEELLLTLMEEYSSDPEGNNLKGGQIGMIEMWRVWKKRKSRLRNGLAPARQAAGKASQNLAKVIPFARRRDRHHLIEELHHRLRMKDRATQTDFIFGPILEEAWTETSDVDSYTTSCSVPYDNNGGGFLLEAPNPVVAAPSRCESHPVVVQAEQSLASSSQSTNHSQPRSASSAISKMYREGGERPNWRSSLSTVSSRNSKTSSAKSAPIPVSPAQFPVDFDPSRRWTFIGTGKTPRGAPRGLVVPYMYTARQNRQVHTNEMRRLIAELDVRLRDCRMLNTPRSSTMSSYSK</sequence>
<protein>
    <submittedName>
        <fullName evidence="4">Ion channel</fullName>
    </submittedName>
</protein>
<feature type="transmembrane region" description="Helical" evidence="2">
    <location>
        <begin position="308"/>
        <end position="329"/>
    </location>
</feature>
<organism evidence="4 5">
    <name type="scientific">Ancylostoma ceylanicum</name>
    <dbReference type="NCBI Taxonomy" id="53326"/>
    <lineage>
        <taxon>Eukaryota</taxon>
        <taxon>Metazoa</taxon>
        <taxon>Ecdysozoa</taxon>
        <taxon>Nematoda</taxon>
        <taxon>Chromadorea</taxon>
        <taxon>Rhabditida</taxon>
        <taxon>Rhabditina</taxon>
        <taxon>Rhabditomorpha</taxon>
        <taxon>Strongyloidea</taxon>
        <taxon>Ancylostomatidae</taxon>
        <taxon>Ancylostomatinae</taxon>
        <taxon>Ancylostoma</taxon>
    </lineage>
</organism>
<feature type="transmembrane region" description="Helical" evidence="2">
    <location>
        <begin position="521"/>
        <end position="539"/>
    </location>
</feature>
<dbReference type="AlphaFoldDB" id="A0A0D6MBR3"/>
<name>A0A0D6MBR3_9BILA</name>
<dbReference type="PANTHER" id="PTHR47027:SF25">
    <property type="entry name" value="REVERSE TRANSCRIPTASE DOMAIN-CONTAINING PROTEIN"/>
    <property type="match status" value="1"/>
</dbReference>
<evidence type="ECO:0000313" key="5">
    <source>
        <dbReference type="Proteomes" id="UP000054495"/>
    </source>
</evidence>
<evidence type="ECO:0000313" key="4">
    <source>
        <dbReference type="EMBL" id="EPB77942.1"/>
    </source>
</evidence>
<dbReference type="PROSITE" id="PS50878">
    <property type="entry name" value="RT_POL"/>
    <property type="match status" value="1"/>
</dbReference>
<proteinExistence type="predicted"/>
<dbReference type="Pfam" id="PF07885">
    <property type="entry name" value="Ion_trans_2"/>
    <property type="match status" value="1"/>
</dbReference>
<feature type="compositionally biased region" description="Low complexity" evidence="1">
    <location>
        <begin position="817"/>
        <end position="836"/>
    </location>
</feature>
<dbReference type="Proteomes" id="UP000054495">
    <property type="component" value="Unassembled WGS sequence"/>
</dbReference>
<dbReference type="EMBL" id="KE124824">
    <property type="protein sequence ID" value="EPB77942.1"/>
    <property type="molecule type" value="Genomic_DNA"/>
</dbReference>
<feature type="transmembrane region" description="Helical" evidence="2">
    <location>
        <begin position="600"/>
        <end position="621"/>
    </location>
</feature>
<keyword evidence="2" id="KW-1133">Transmembrane helix</keyword>
<feature type="region of interest" description="Disordered" evidence="1">
    <location>
        <begin position="778"/>
        <end position="845"/>
    </location>
</feature>
<evidence type="ECO:0000259" key="3">
    <source>
        <dbReference type="PROSITE" id="PS50878"/>
    </source>
</evidence>
<keyword evidence="2" id="KW-0472">Membrane</keyword>
<dbReference type="InterPro" id="IPR013099">
    <property type="entry name" value="K_chnl_dom"/>
</dbReference>
<feature type="compositionally biased region" description="Low complexity" evidence="1">
    <location>
        <begin position="782"/>
        <end position="798"/>
    </location>
</feature>
<accession>A0A0D6MBR3</accession>
<dbReference type="InterPro" id="IPR000477">
    <property type="entry name" value="RT_dom"/>
</dbReference>
<dbReference type="PANTHER" id="PTHR47027">
    <property type="entry name" value="REVERSE TRANSCRIPTASE DOMAIN-CONTAINING PROTEIN"/>
    <property type="match status" value="1"/>
</dbReference>
<dbReference type="Gene3D" id="1.10.287.70">
    <property type="match status" value="1"/>
</dbReference>
<feature type="compositionally biased region" description="Basic and acidic residues" evidence="1">
    <location>
        <begin position="806"/>
        <end position="815"/>
    </location>
</feature>
<feature type="domain" description="Reverse transcriptase" evidence="3">
    <location>
        <begin position="1"/>
        <end position="92"/>
    </location>
</feature>
<reference evidence="4 5" key="1">
    <citation type="submission" date="2013-05" db="EMBL/GenBank/DDBJ databases">
        <title>Draft genome of the parasitic nematode Anyclostoma ceylanicum.</title>
        <authorList>
            <person name="Mitreva M."/>
        </authorList>
    </citation>
    <scope>NUCLEOTIDE SEQUENCE [LARGE SCALE GENOMIC DNA]</scope>
</reference>
<evidence type="ECO:0000256" key="1">
    <source>
        <dbReference type="SAM" id="MobiDB-lite"/>
    </source>
</evidence>
<keyword evidence="5" id="KW-1185">Reference proteome</keyword>
<dbReference type="SUPFAM" id="SSF81324">
    <property type="entry name" value="Voltage-gated potassium channels"/>
    <property type="match status" value="1"/>
</dbReference>